<evidence type="ECO:0000256" key="7">
    <source>
        <dbReference type="ARBA" id="ARBA00035179"/>
    </source>
</evidence>
<evidence type="ECO:0000256" key="5">
    <source>
        <dbReference type="ARBA" id="ARBA00023274"/>
    </source>
</evidence>
<name>A0A0F7SXR9_PHARH</name>
<dbReference type="Pfam" id="PF08561">
    <property type="entry name" value="Ribosomal_L37"/>
    <property type="match status" value="1"/>
</dbReference>
<feature type="region of interest" description="Disordered" evidence="8">
    <location>
        <begin position="35"/>
        <end position="74"/>
    </location>
</feature>
<evidence type="ECO:0000256" key="8">
    <source>
        <dbReference type="SAM" id="MobiDB-lite"/>
    </source>
</evidence>
<feature type="compositionally biased region" description="Low complexity" evidence="8">
    <location>
        <begin position="35"/>
        <end position="61"/>
    </location>
</feature>
<dbReference type="AlphaFoldDB" id="A0A0F7SXR9"/>
<dbReference type="GO" id="GO:0005762">
    <property type="term" value="C:mitochondrial large ribosomal subunit"/>
    <property type="evidence" value="ECO:0007669"/>
    <property type="project" value="TreeGrafter"/>
</dbReference>
<dbReference type="EMBL" id="LN483332">
    <property type="protein sequence ID" value="CED85539.1"/>
    <property type="molecule type" value="Genomic_DNA"/>
</dbReference>
<proteinExistence type="inferred from homology"/>
<keyword evidence="3 9" id="KW-0689">Ribosomal protein</keyword>
<keyword evidence="5" id="KW-0687">Ribonucleoprotein</keyword>
<dbReference type="PANTHER" id="PTHR28595">
    <property type="entry name" value="39S RIBOSOMAL PROTEIN L54, MITOCHONDRIAL"/>
    <property type="match status" value="1"/>
</dbReference>
<comment type="similarity">
    <text evidence="6">Belongs to the mitochondrion-specific ribosomal protein mL54 family.</text>
</comment>
<reference evidence="9" key="1">
    <citation type="submission" date="2014-08" db="EMBL/GenBank/DDBJ databases">
        <authorList>
            <person name="Sharma Rahul"/>
            <person name="Thines Marco"/>
        </authorList>
    </citation>
    <scope>NUCLEOTIDE SEQUENCE</scope>
</reference>
<protein>
    <recommendedName>
        <fullName evidence="7">Large ribosomal subunit protein mL54</fullName>
    </recommendedName>
</protein>
<evidence type="ECO:0000256" key="3">
    <source>
        <dbReference type="ARBA" id="ARBA00022980"/>
    </source>
</evidence>
<evidence type="ECO:0000256" key="4">
    <source>
        <dbReference type="ARBA" id="ARBA00023128"/>
    </source>
</evidence>
<comment type="subcellular location">
    <subcellularLocation>
        <location evidence="1">Mitochondrion</location>
    </subcellularLocation>
</comment>
<dbReference type="GO" id="GO:0003735">
    <property type="term" value="F:structural constituent of ribosome"/>
    <property type="evidence" value="ECO:0007669"/>
    <property type="project" value="TreeGrafter"/>
</dbReference>
<evidence type="ECO:0000256" key="6">
    <source>
        <dbReference type="ARBA" id="ARBA00033752"/>
    </source>
</evidence>
<sequence length="148" mass="16032">MSLNLSRLIPAIRRTPLCLLNPSISIPGSFLVRRSQSTTTTSSPSTSESSTPSSSTSEQQTYRPVSSTPAGTPMPEVVVFKTQAVPVALPDEEYPSWLWTMVGEGKALAAAGKIPHGRGQEWEANEQRRAIRKANRAAIRTKNLLKSA</sequence>
<evidence type="ECO:0000256" key="1">
    <source>
        <dbReference type="ARBA" id="ARBA00004173"/>
    </source>
</evidence>
<organism evidence="9">
    <name type="scientific">Phaffia rhodozyma</name>
    <name type="common">Yeast</name>
    <name type="synonym">Xanthophyllomyces dendrorhous</name>
    <dbReference type="NCBI Taxonomy" id="264483"/>
    <lineage>
        <taxon>Eukaryota</taxon>
        <taxon>Fungi</taxon>
        <taxon>Dikarya</taxon>
        <taxon>Basidiomycota</taxon>
        <taxon>Agaricomycotina</taxon>
        <taxon>Tremellomycetes</taxon>
        <taxon>Cystofilobasidiales</taxon>
        <taxon>Mrakiaceae</taxon>
        <taxon>Phaffia</taxon>
    </lineage>
</organism>
<accession>A0A0F7SXR9</accession>
<evidence type="ECO:0000313" key="9">
    <source>
        <dbReference type="EMBL" id="CED85539.1"/>
    </source>
</evidence>
<dbReference type="PANTHER" id="PTHR28595:SF1">
    <property type="entry name" value="LARGE RIBOSOMAL SUBUNIT PROTEIN ML54"/>
    <property type="match status" value="1"/>
</dbReference>
<keyword evidence="2" id="KW-0809">Transit peptide</keyword>
<keyword evidence="4" id="KW-0496">Mitochondrion</keyword>
<evidence type="ECO:0000256" key="2">
    <source>
        <dbReference type="ARBA" id="ARBA00022946"/>
    </source>
</evidence>
<dbReference type="InterPro" id="IPR013870">
    <property type="entry name" value="Ribosomal_mL54"/>
</dbReference>